<name>A0ABT4B6D9_9ACTN</name>
<comment type="caution">
    <text evidence="4">The sequence shown here is derived from an EMBL/GenBank/DDBJ whole genome shotgun (WGS) entry which is preliminary data.</text>
</comment>
<dbReference type="Pfam" id="PF20052">
    <property type="entry name" value="GAP1-C"/>
    <property type="match status" value="1"/>
</dbReference>
<dbReference type="InterPro" id="IPR045401">
    <property type="entry name" value="GAP1-M"/>
</dbReference>
<evidence type="ECO:0000259" key="3">
    <source>
        <dbReference type="Pfam" id="PF20052"/>
    </source>
</evidence>
<organism evidence="4 5">
    <name type="scientific">Paractinoplanes pyxinae</name>
    <dbReference type="NCBI Taxonomy" id="2997416"/>
    <lineage>
        <taxon>Bacteria</taxon>
        <taxon>Bacillati</taxon>
        <taxon>Actinomycetota</taxon>
        <taxon>Actinomycetes</taxon>
        <taxon>Micromonosporales</taxon>
        <taxon>Micromonosporaceae</taxon>
        <taxon>Paractinoplanes</taxon>
    </lineage>
</organism>
<evidence type="ECO:0000259" key="2">
    <source>
        <dbReference type="Pfam" id="PF20014"/>
    </source>
</evidence>
<proteinExistence type="predicted"/>
<sequence>MTGRFDTFIYTNCRAGEGLQQRDGFQFQALSPGADRQVMPLVQRRLLYEPSPVWMRERRPAAEYPPSFAHVHDGRHYATAAGVYLGRESGGGREGNQLTHAIATDDPTAYGLVRPSQLFGAPFWTAVPAPAQECPPLDPGWRPGPFGVPEAQRFVLAQHKGTQLLTALLSHLRRGESDPRRVLFLAREPELVLRWVTAATLLVPHQQALGIDFKIFTLNPAYTDHRILAVHPDWSTGSASLDNQLGYLVFDLVRQDWTPVEPDPQSTRWVELFLGEDPYDIVDAVEIAAAASAGHPGLAPVETSFGLAVVLGRPPEAHAVGPIVTWLAGASAALVERYGPDLVDRLLEDPGRLPIEELDALDAAVSARLPGRAARVRLVLLRAELDELRSTAEVEPGRLTPIEPPAWSRDDENAAVDLLATEMSRADPAHFEALLRLAARFGVAPSHSLLDPGLQRFLEFWAESPRPEFDPATWADGDEVERKLRRLLERTIVNGRATSEAVGSLWWRSLTPPAQLENELDRAIVSAAMMQLDERSRGNLADRMMRSTAPDALPDLAGVLWQRAVPTLTEARKLIRQLPPTVTLFDVHLPALAEALLGPEVSDEQFKVAYALAVERRVWQPTPAVQARISDEGNIRYVLVQLTKASVDTWRLTEAMRDVPAHTVSNNYERLLRAMVRAPMAAAALAVLAVLSDHPDLPADFTTEVTRGIISDDWRPAQMAAAFVLHNQPYANPALLPLGERQVLERLSRTVIDFAVRASASRLEVVNDQIELLDDPWPAQWAEFLRRNRSGGILRRIVRSDP</sequence>
<protein>
    <submittedName>
        <fullName evidence="4">GTPase-associated protein 1-related protein</fullName>
    </submittedName>
</protein>
<evidence type="ECO:0000313" key="5">
    <source>
        <dbReference type="Proteomes" id="UP001151002"/>
    </source>
</evidence>
<keyword evidence="5" id="KW-1185">Reference proteome</keyword>
<feature type="domain" description="GTPase-associated protein 1-like C-terminal" evidence="3">
    <location>
        <begin position="273"/>
        <end position="781"/>
    </location>
</feature>
<dbReference type="RefSeq" id="WP_267565544.1">
    <property type="nucleotide sequence ID" value="NZ_JAPNTZ010000008.1"/>
</dbReference>
<gene>
    <name evidence="4" type="ORF">OWR29_24530</name>
</gene>
<dbReference type="EMBL" id="JAPNTZ010000008">
    <property type="protein sequence ID" value="MCY1141178.1"/>
    <property type="molecule type" value="Genomic_DNA"/>
</dbReference>
<dbReference type="InterPro" id="IPR049532">
    <property type="entry name" value="GAP1-like_C"/>
</dbReference>
<reference evidence="4" key="1">
    <citation type="submission" date="2022-11" db="EMBL/GenBank/DDBJ databases">
        <authorList>
            <person name="Somphong A."/>
            <person name="Phongsopitanun W."/>
        </authorList>
    </citation>
    <scope>NUCLEOTIDE SEQUENCE</scope>
    <source>
        <strain evidence="4">Pm04-4</strain>
    </source>
</reference>
<dbReference type="Proteomes" id="UP001151002">
    <property type="component" value="Unassembled WGS sequence"/>
</dbReference>
<accession>A0ABT4B6D9</accession>
<evidence type="ECO:0000313" key="4">
    <source>
        <dbReference type="EMBL" id="MCY1141178.1"/>
    </source>
</evidence>
<dbReference type="Pfam" id="PF20013">
    <property type="entry name" value="GAP1-N2"/>
    <property type="match status" value="1"/>
</dbReference>
<dbReference type="Pfam" id="PF20014">
    <property type="entry name" value="GAP1-M"/>
    <property type="match status" value="1"/>
</dbReference>
<dbReference type="InterPro" id="IPR045402">
    <property type="entry name" value="GAP1-N2"/>
</dbReference>
<feature type="domain" description="GTPase-associated protein 1 middle" evidence="2">
    <location>
        <begin position="161"/>
        <end position="253"/>
    </location>
</feature>
<feature type="domain" description="GTPase-associated protein 1 N-terminal" evidence="1">
    <location>
        <begin position="5"/>
        <end position="138"/>
    </location>
</feature>
<evidence type="ECO:0000259" key="1">
    <source>
        <dbReference type="Pfam" id="PF20013"/>
    </source>
</evidence>